<evidence type="ECO:0000256" key="1">
    <source>
        <dbReference type="SAM" id="MobiDB-lite"/>
    </source>
</evidence>
<gene>
    <name evidence="2" type="ORF">FB390_6040</name>
</gene>
<evidence type="ECO:0000313" key="2">
    <source>
        <dbReference type="EMBL" id="TQM25872.1"/>
    </source>
</evidence>
<dbReference type="OrthoDB" id="4554968at2"/>
<accession>A0A543EWD0</accession>
<comment type="caution">
    <text evidence="2">The sequence shown here is derived from an EMBL/GenBank/DDBJ whole genome shotgun (WGS) entry which is preliminary data.</text>
</comment>
<protein>
    <submittedName>
        <fullName evidence="2">Uncharacterized protein</fullName>
    </submittedName>
</protein>
<dbReference type="AlphaFoldDB" id="A0A543EWD0"/>
<organism evidence="2 3">
    <name type="scientific">Nocardia bhagyanarayanae</name>
    <dbReference type="NCBI Taxonomy" id="1215925"/>
    <lineage>
        <taxon>Bacteria</taxon>
        <taxon>Bacillati</taxon>
        <taxon>Actinomycetota</taxon>
        <taxon>Actinomycetes</taxon>
        <taxon>Mycobacteriales</taxon>
        <taxon>Nocardiaceae</taxon>
        <taxon>Nocardia</taxon>
    </lineage>
</organism>
<dbReference type="EMBL" id="VFPG01000002">
    <property type="protein sequence ID" value="TQM25872.1"/>
    <property type="molecule type" value="Genomic_DNA"/>
</dbReference>
<proteinExistence type="predicted"/>
<keyword evidence="3" id="KW-1185">Reference proteome</keyword>
<dbReference type="RefSeq" id="WP_141812509.1">
    <property type="nucleotide sequence ID" value="NZ_VFPG01000002.1"/>
</dbReference>
<reference evidence="2 3" key="1">
    <citation type="submission" date="2019-06" db="EMBL/GenBank/DDBJ databases">
        <title>Sequencing the genomes of 1000 actinobacteria strains.</title>
        <authorList>
            <person name="Klenk H.-P."/>
        </authorList>
    </citation>
    <scope>NUCLEOTIDE SEQUENCE [LARGE SCALE GENOMIC DNA]</scope>
    <source>
        <strain evidence="2 3">DSM 103495</strain>
    </source>
</reference>
<feature type="region of interest" description="Disordered" evidence="1">
    <location>
        <begin position="1"/>
        <end position="22"/>
    </location>
</feature>
<evidence type="ECO:0000313" key="3">
    <source>
        <dbReference type="Proteomes" id="UP000316331"/>
    </source>
</evidence>
<dbReference type="Proteomes" id="UP000316331">
    <property type="component" value="Unassembled WGS sequence"/>
</dbReference>
<name>A0A543EWD0_9NOCA</name>
<sequence>MEFSERGRRTREKPCRTKEQIDRLNKLSKDSRSLLEQLADRLPPEALAQYRTFSDVGEWGELVDGLCASLVKRRIPVTAAERDSLAELMAMFENREDYAYLSDPERVLPQLTVVPM</sequence>